<dbReference type="RefSeq" id="WP_307280077.1">
    <property type="nucleotide sequence ID" value="NZ_JAUSVX010000013.1"/>
</dbReference>
<dbReference type="Pfam" id="PF04266">
    <property type="entry name" value="ASCH"/>
    <property type="match status" value="1"/>
</dbReference>
<comment type="caution">
    <text evidence="2">The sequence shown here is derived from an EMBL/GenBank/DDBJ whole genome shotgun (WGS) entry which is preliminary data.</text>
</comment>
<sequence>MKALSIMQPWAWLIVNGHKDVENRDWPTAFRGPVLIHAGKKLDEYAAADVRNRRHPVTGERLPFDCPTEFETGGIIGEAQIVGCFTASKSPWFVGKFGFLIHNARPLPFRPCRGMLGFFEPDFTPIDPKPKPAAKVGAQGSLF</sequence>
<dbReference type="EMBL" id="JAUSVX010000013">
    <property type="protein sequence ID" value="MDQ0472778.1"/>
    <property type="molecule type" value="Genomic_DNA"/>
</dbReference>
<proteinExistence type="predicted"/>
<keyword evidence="3" id="KW-1185">Reference proteome</keyword>
<dbReference type="Gene3D" id="2.30.130.30">
    <property type="entry name" value="Hypothetical protein"/>
    <property type="match status" value="1"/>
</dbReference>
<dbReference type="InterPro" id="IPR007374">
    <property type="entry name" value="ASCH_domain"/>
</dbReference>
<dbReference type="SUPFAM" id="SSF88697">
    <property type="entry name" value="PUA domain-like"/>
    <property type="match status" value="1"/>
</dbReference>
<organism evidence="2 3">
    <name type="scientific">Labrys wisconsinensis</name>
    <dbReference type="NCBI Taxonomy" id="425677"/>
    <lineage>
        <taxon>Bacteria</taxon>
        <taxon>Pseudomonadati</taxon>
        <taxon>Pseudomonadota</taxon>
        <taxon>Alphaproteobacteria</taxon>
        <taxon>Hyphomicrobiales</taxon>
        <taxon>Xanthobacteraceae</taxon>
        <taxon>Labrys</taxon>
    </lineage>
</organism>
<accession>A0ABU0JES7</accession>
<name>A0ABU0JES7_9HYPH</name>
<evidence type="ECO:0000313" key="3">
    <source>
        <dbReference type="Proteomes" id="UP001242480"/>
    </source>
</evidence>
<gene>
    <name evidence="2" type="ORF">QO011_005808</name>
</gene>
<protein>
    <recommendedName>
        <fullName evidence="1">ASCH domain-containing protein</fullName>
    </recommendedName>
</protein>
<dbReference type="CDD" id="cd06554">
    <property type="entry name" value="ASCH_ASC-1_like"/>
    <property type="match status" value="1"/>
</dbReference>
<dbReference type="InterPro" id="IPR015947">
    <property type="entry name" value="PUA-like_sf"/>
</dbReference>
<feature type="domain" description="ASCH" evidence="1">
    <location>
        <begin position="4"/>
        <end position="84"/>
    </location>
</feature>
<evidence type="ECO:0000313" key="2">
    <source>
        <dbReference type="EMBL" id="MDQ0472778.1"/>
    </source>
</evidence>
<evidence type="ECO:0000259" key="1">
    <source>
        <dbReference type="Pfam" id="PF04266"/>
    </source>
</evidence>
<reference evidence="2 3" key="1">
    <citation type="submission" date="2023-07" db="EMBL/GenBank/DDBJ databases">
        <title>Genomic Encyclopedia of Type Strains, Phase IV (KMG-IV): sequencing the most valuable type-strain genomes for metagenomic binning, comparative biology and taxonomic classification.</title>
        <authorList>
            <person name="Goeker M."/>
        </authorList>
    </citation>
    <scope>NUCLEOTIDE SEQUENCE [LARGE SCALE GENOMIC DNA]</scope>
    <source>
        <strain evidence="2 3">DSM 19619</strain>
    </source>
</reference>
<dbReference type="Proteomes" id="UP001242480">
    <property type="component" value="Unassembled WGS sequence"/>
</dbReference>